<proteinExistence type="predicted"/>
<evidence type="ECO:0000259" key="1">
    <source>
        <dbReference type="Pfam" id="PF12728"/>
    </source>
</evidence>
<dbReference type="GO" id="GO:0003677">
    <property type="term" value="F:DNA binding"/>
    <property type="evidence" value="ECO:0007669"/>
    <property type="project" value="InterPro"/>
</dbReference>
<evidence type="ECO:0000313" key="3">
    <source>
        <dbReference type="Proteomes" id="UP000184386"/>
    </source>
</evidence>
<dbReference type="Proteomes" id="UP000184386">
    <property type="component" value="Unassembled WGS sequence"/>
</dbReference>
<reference evidence="2 3" key="1">
    <citation type="submission" date="2016-11" db="EMBL/GenBank/DDBJ databases">
        <authorList>
            <person name="Jaros S."/>
            <person name="Januszkiewicz K."/>
            <person name="Wedrychowicz H."/>
        </authorList>
    </citation>
    <scope>NUCLEOTIDE SEQUENCE [LARGE SCALE GENOMIC DNA]</scope>
    <source>
        <strain evidence="2 3">DSM 15929</strain>
    </source>
</reference>
<dbReference type="OrthoDB" id="1655135at2"/>
<dbReference type="EMBL" id="FRAC01000029">
    <property type="protein sequence ID" value="SHL31560.1"/>
    <property type="molecule type" value="Genomic_DNA"/>
</dbReference>
<dbReference type="AlphaFoldDB" id="A0A1M6ZMA9"/>
<dbReference type="InterPro" id="IPR041657">
    <property type="entry name" value="HTH_17"/>
</dbReference>
<dbReference type="Pfam" id="PF12728">
    <property type="entry name" value="HTH_17"/>
    <property type="match status" value="1"/>
</dbReference>
<dbReference type="InterPro" id="IPR010093">
    <property type="entry name" value="SinI_DNA-bd"/>
</dbReference>
<dbReference type="STRING" id="1121322.SAMN02745136_04628"/>
<name>A0A1M6ZMA9_9FIRM</name>
<sequence>MKRPSLYSKQSLKRLSEYPDVLTVEEASEILSVCTKTVYKMIKKGDLKKQNVGRLFRIPKSYIIAYLGIENKK</sequence>
<keyword evidence="3" id="KW-1185">Reference proteome</keyword>
<dbReference type="RefSeq" id="WP_073279394.1">
    <property type="nucleotide sequence ID" value="NZ_FRAC01000029.1"/>
</dbReference>
<accession>A0A1M6ZMA9</accession>
<gene>
    <name evidence="2" type="ORF">SAMN02745136_04628</name>
</gene>
<feature type="domain" description="Helix-turn-helix" evidence="1">
    <location>
        <begin position="21"/>
        <end position="67"/>
    </location>
</feature>
<protein>
    <submittedName>
        <fullName evidence="2">DNA binding domain-containing protein, excisionase family</fullName>
    </submittedName>
</protein>
<organism evidence="2 3">
    <name type="scientific">Anaerocolumna jejuensis DSM 15929</name>
    <dbReference type="NCBI Taxonomy" id="1121322"/>
    <lineage>
        <taxon>Bacteria</taxon>
        <taxon>Bacillati</taxon>
        <taxon>Bacillota</taxon>
        <taxon>Clostridia</taxon>
        <taxon>Lachnospirales</taxon>
        <taxon>Lachnospiraceae</taxon>
        <taxon>Anaerocolumna</taxon>
    </lineage>
</organism>
<evidence type="ECO:0000313" key="2">
    <source>
        <dbReference type="EMBL" id="SHL31560.1"/>
    </source>
</evidence>
<dbReference type="NCBIfam" id="TIGR01764">
    <property type="entry name" value="excise"/>
    <property type="match status" value="1"/>
</dbReference>